<comment type="caution">
    <text evidence="8">The sequence shown here is derived from an EMBL/GenBank/DDBJ whole genome shotgun (WGS) entry which is preliminary data.</text>
</comment>
<keyword evidence="7" id="KW-0732">Signal</keyword>
<accession>A0A4R5UJU9</accession>
<evidence type="ECO:0000313" key="8">
    <source>
        <dbReference type="EMBL" id="TDK37033.1"/>
    </source>
</evidence>
<dbReference type="AlphaFoldDB" id="A0A4R5UJU9"/>
<dbReference type="GO" id="GO:0030246">
    <property type="term" value="F:carbohydrate binding"/>
    <property type="evidence" value="ECO:0007669"/>
    <property type="project" value="UniProtKB-KW"/>
</dbReference>
<dbReference type="Proteomes" id="UP000295238">
    <property type="component" value="Unassembled WGS sequence"/>
</dbReference>
<keyword evidence="4" id="KW-0472">Membrane</keyword>
<evidence type="ECO:0000256" key="1">
    <source>
        <dbReference type="ARBA" id="ARBA00004167"/>
    </source>
</evidence>
<keyword evidence="5" id="KW-0430">Lectin</keyword>
<feature type="chain" id="PRO_5020550560" description="Lectin-like protein BA14k" evidence="7">
    <location>
        <begin position="24"/>
        <end position="158"/>
    </location>
</feature>
<dbReference type="InterPro" id="IPR012413">
    <property type="entry name" value="BA14K"/>
</dbReference>
<keyword evidence="9" id="KW-1185">Reference proteome</keyword>
<comment type="function">
    <text evidence="6">Has immunoglobulin-binding and hemagglutination properties, and can bind to mannose. Essential for virulence. May be involved in LPS biosynthesis or polysaccharide transport.</text>
</comment>
<evidence type="ECO:0000256" key="2">
    <source>
        <dbReference type="ARBA" id="ARBA00010270"/>
    </source>
</evidence>
<gene>
    <name evidence="8" type="ORF">E2F50_09020</name>
</gene>
<evidence type="ECO:0000256" key="5">
    <source>
        <dbReference type="ARBA" id="ARBA00022734"/>
    </source>
</evidence>
<dbReference type="EMBL" id="SMTL01000002">
    <property type="protein sequence ID" value="TDK37033.1"/>
    <property type="molecule type" value="Genomic_DNA"/>
</dbReference>
<evidence type="ECO:0000256" key="7">
    <source>
        <dbReference type="SAM" id="SignalP"/>
    </source>
</evidence>
<keyword evidence="4" id="KW-1003">Cell membrane</keyword>
<protein>
    <recommendedName>
        <fullName evidence="3">Lectin-like protein BA14k</fullName>
    </recommendedName>
</protein>
<feature type="signal peptide" evidence="7">
    <location>
        <begin position="1"/>
        <end position="23"/>
    </location>
</feature>
<dbReference type="Pfam" id="PF07886">
    <property type="entry name" value="BA14K"/>
    <property type="match status" value="1"/>
</dbReference>
<organism evidence="8 9">
    <name type="scientific">Rhizobium deserti</name>
    <dbReference type="NCBI Taxonomy" id="2547961"/>
    <lineage>
        <taxon>Bacteria</taxon>
        <taxon>Pseudomonadati</taxon>
        <taxon>Pseudomonadota</taxon>
        <taxon>Alphaproteobacteria</taxon>
        <taxon>Hyphomicrobiales</taxon>
        <taxon>Rhizobiaceae</taxon>
        <taxon>Rhizobium/Agrobacterium group</taxon>
        <taxon>Rhizobium</taxon>
    </lineage>
</organism>
<evidence type="ECO:0000256" key="3">
    <source>
        <dbReference type="ARBA" id="ARBA00020552"/>
    </source>
</evidence>
<dbReference type="GO" id="GO:0016020">
    <property type="term" value="C:membrane"/>
    <property type="evidence" value="ECO:0007669"/>
    <property type="project" value="UniProtKB-SubCell"/>
</dbReference>
<reference evidence="8 9" key="1">
    <citation type="submission" date="2019-03" db="EMBL/GenBank/DDBJ databases">
        <title>Rhizobium sp. nov., an bacterium isolated from biocrust in Mu Us Desert.</title>
        <authorList>
            <person name="Lixiong L."/>
        </authorList>
    </citation>
    <scope>NUCLEOTIDE SEQUENCE [LARGE SCALE GENOMIC DNA]</scope>
    <source>
        <strain evidence="8 9">SPY-1</strain>
    </source>
</reference>
<comment type="similarity">
    <text evidence="2">Belongs to the BA14k family.</text>
</comment>
<name>A0A4R5UJU9_9HYPH</name>
<sequence length="158" mass="17943">MKKLAIIAVSLMTAFTGALPAQAFPVANAVKVEAAQPAAELQQVQYWRHDRRWNGDRGRWGRDRHDGYRGRYYGNRYDRGRYYRHHRGSNAGAIIGGLAAGAIIGGALAQPRYVTPQRRYVGGNSHVQYCASRYRSYRAYDNTFQPNYGPRRQCVSPY</sequence>
<evidence type="ECO:0000256" key="4">
    <source>
        <dbReference type="ARBA" id="ARBA00022475"/>
    </source>
</evidence>
<comment type="subcellular location">
    <subcellularLocation>
        <location evidence="1">Membrane</location>
        <topology evidence="1">Single-pass membrane protein</topology>
    </subcellularLocation>
</comment>
<evidence type="ECO:0000256" key="6">
    <source>
        <dbReference type="ARBA" id="ARBA00025321"/>
    </source>
</evidence>
<evidence type="ECO:0000313" key="9">
    <source>
        <dbReference type="Proteomes" id="UP000295238"/>
    </source>
</evidence>
<proteinExistence type="inferred from homology"/>
<dbReference type="OrthoDB" id="8117189at2"/>
<dbReference type="RefSeq" id="WP_133315801.1">
    <property type="nucleotide sequence ID" value="NZ_SMTL01000002.1"/>
</dbReference>